<dbReference type="InterPro" id="IPR037525">
    <property type="entry name" value="Velvet_dom"/>
</dbReference>
<reference evidence="9 10" key="1">
    <citation type="journal article" date="2016" name="Proc. Natl. Acad. Sci. U.S.A.">
        <title>Comparative genomics of biotechnologically important yeasts.</title>
        <authorList>
            <person name="Riley R."/>
            <person name="Haridas S."/>
            <person name="Wolfe K.H."/>
            <person name="Lopes M.R."/>
            <person name="Hittinger C.T."/>
            <person name="Goeker M."/>
            <person name="Salamov A.A."/>
            <person name="Wisecaver J.H."/>
            <person name="Long T.M."/>
            <person name="Calvey C.H."/>
            <person name="Aerts A.L."/>
            <person name="Barry K.W."/>
            <person name="Choi C."/>
            <person name="Clum A."/>
            <person name="Coughlan A.Y."/>
            <person name="Deshpande S."/>
            <person name="Douglass A.P."/>
            <person name="Hanson S.J."/>
            <person name="Klenk H.-P."/>
            <person name="LaButti K.M."/>
            <person name="Lapidus A."/>
            <person name="Lindquist E.A."/>
            <person name="Lipzen A.M."/>
            <person name="Meier-Kolthoff J.P."/>
            <person name="Ohm R.A."/>
            <person name="Otillar R.P."/>
            <person name="Pangilinan J.L."/>
            <person name="Peng Y."/>
            <person name="Rokas A."/>
            <person name="Rosa C.A."/>
            <person name="Scheuner C."/>
            <person name="Sibirny A.A."/>
            <person name="Slot J.C."/>
            <person name="Stielow J.B."/>
            <person name="Sun H."/>
            <person name="Kurtzman C.P."/>
            <person name="Blackwell M."/>
            <person name="Grigoriev I.V."/>
            <person name="Jeffries T.W."/>
        </authorList>
    </citation>
    <scope>NUCLEOTIDE SEQUENCE [LARGE SCALE GENOMIC DNA]</scope>
    <source>
        <strain evidence="9 10">DSM 6958</strain>
    </source>
</reference>
<keyword evidence="5" id="KW-0539">Nucleus</keyword>
<name>A0A1E3PHZ2_9ASCO</name>
<gene>
    <name evidence="9" type="ORF">NADFUDRAFT_51645</name>
</gene>
<dbReference type="STRING" id="857566.A0A1E3PHZ2"/>
<feature type="domain" description="Velvet" evidence="8">
    <location>
        <begin position="3"/>
        <end position="258"/>
    </location>
</feature>
<evidence type="ECO:0000259" key="8">
    <source>
        <dbReference type="PROSITE" id="PS51821"/>
    </source>
</evidence>
<dbReference type="GO" id="GO:0030435">
    <property type="term" value="P:sporulation resulting in formation of a cellular spore"/>
    <property type="evidence" value="ECO:0007669"/>
    <property type="project" value="UniProtKB-KW"/>
</dbReference>
<dbReference type="InterPro" id="IPR038491">
    <property type="entry name" value="Velvet_dom_sf"/>
</dbReference>
<evidence type="ECO:0000256" key="3">
    <source>
        <dbReference type="ARBA" id="ARBA00023015"/>
    </source>
</evidence>
<keyword evidence="10" id="KW-1185">Reference proteome</keyword>
<comment type="subcellular location">
    <subcellularLocation>
        <location evidence="1">Nucleus</location>
    </subcellularLocation>
</comment>
<comment type="similarity">
    <text evidence="6">Belongs to the velvet family. VelB subfamily.</text>
</comment>
<dbReference type="EMBL" id="KV454410">
    <property type="protein sequence ID" value="ODQ65046.1"/>
    <property type="molecule type" value="Genomic_DNA"/>
</dbReference>
<keyword evidence="3" id="KW-0805">Transcription regulation</keyword>
<proteinExistence type="inferred from homology"/>
<dbReference type="AlphaFoldDB" id="A0A1E3PHZ2"/>
<evidence type="ECO:0000313" key="10">
    <source>
        <dbReference type="Proteomes" id="UP000095009"/>
    </source>
</evidence>
<dbReference type="GO" id="GO:0005634">
    <property type="term" value="C:nucleus"/>
    <property type="evidence" value="ECO:0007669"/>
    <property type="project" value="UniProtKB-SubCell"/>
</dbReference>
<dbReference type="OrthoDB" id="1746739at2759"/>
<feature type="region of interest" description="Disordered" evidence="7">
    <location>
        <begin position="266"/>
        <end position="289"/>
    </location>
</feature>
<evidence type="ECO:0000256" key="7">
    <source>
        <dbReference type="SAM" id="MobiDB-lite"/>
    </source>
</evidence>
<keyword evidence="4" id="KW-0804">Transcription</keyword>
<evidence type="ECO:0000256" key="4">
    <source>
        <dbReference type="ARBA" id="ARBA00023163"/>
    </source>
</evidence>
<protein>
    <recommendedName>
        <fullName evidence="8">Velvet domain-containing protein</fullName>
    </recommendedName>
</protein>
<evidence type="ECO:0000256" key="2">
    <source>
        <dbReference type="ARBA" id="ARBA00022969"/>
    </source>
</evidence>
<dbReference type="Gene3D" id="2.60.40.3960">
    <property type="entry name" value="Velvet domain"/>
    <property type="match status" value="1"/>
</dbReference>
<dbReference type="Proteomes" id="UP000095009">
    <property type="component" value="Unassembled WGS sequence"/>
</dbReference>
<dbReference type="PANTHER" id="PTHR33572:SF3">
    <property type="entry name" value="VELVET COMPLEX SUBUNIT B"/>
    <property type="match status" value="1"/>
</dbReference>
<evidence type="ECO:0000256" key="5">
    <source>
        <dbReference type="ARBA" id="ARBA00023242"/>
    </source>
</evidence>
<feature type="region of interest" description="Disordered" evidence="7">
    <location>
        <begin position="311"/>
        <end position="334"/>
    </location>
</feature>
<accession>A0A1E3PHZ2</accession>
<evidence type="ECO:0000256" key="1">
    <source>
        <dbReference type="ARBA" id="ARBA00004123"/>
    </source>
</evidence>
<evidence type="ECO:0000256" key="6">
    <source>
        <dbReference type="ARBA" id="ARBA00038045"/>
    </source>
</evidence>
<evidence type="ECO:0000313" key="9">
    <source>
        <dbReference type="EMBL" id="ODQ65046.1"/>
    </source>
</evidence>
<dbReference type="Pfam" id="PF11754">
    <property type="entry name" value="Velvet"/>
    <property type="match status" value="1"/>
</dbReference>
<sequence length="334" mass="35552">MIHNGHCYSLEIGQQPVRARMCGLGDKDPRHVSPPPCIKLVVTENGGNGGSHGNPVDITKLDTRSLVLVTELWSVDMTQNLSHISVAGVQQHLNPSGSAQNTTPAMSVMTASTGTPMAVMAPESDQGWWSGGDSATMGPAVAGDGYGPSSSDSDPMTSNMSLPLHNLRGTLVATPNIVRGLDNELGIWFILHHLNIRAEGRYRLKFSVTDLGNDVNTVMASMFSAPLTVYSAKKFPGVYPYTELSQCFIKQGLRISIRTGLKRRRSKRDSTVATASTDAIDSTDATATPPAPLSSLLDLGLSQSTPDFYLPPGFSLGPPTGPIPPPLLNGDYIQ</sequence>
<organism evidence="9 10">
    <name type="scientific">Nadsonia fulvescens var. elongata DSM 6958</name>
    <dbReference type="NCBI Taxonomy" id="857566"/>
    <lineage>
        <taxon>Eukaryota</taxon>
        <taxon>Fungi</taxon>
        <taxon>Dikarya</taxon>
        <taxon>Ascomycota</taxon>
        <taxon>Saccharomycotina</taxon>
        <taxon>Dipodascomycetes</taxon>
        <taxon>Dipodascales</taxon>
        <taxon>Dipodascales incertae sedis</taxon>
        <taxon>Nadsonia</taxon>
    </lineage>
</organism>
<keyword evidence="2" id="KW-0749">Sporulation</keyword>
<dbReference type="PANTHER" id="PTHR33572">
    <property type="entry name" value="SPORE DEVELOPMENT REGULATOR VOSA"/>
    <property type="match status" value="1"/>
</dbReference>
<dbReference type="InterPro" id="IPR021740">
    <property type="entry name" value="Velvet"/>
</dbReference>
<dbReference type="PROSITE" id="PS51821">
    <property type="entry name" value="VELVET"/>
    <property type="match status" value="1"/>
</dbReference>
<feature type="compositionally biased region" description="Low complexity" evidence="7">
    <location>
        <begin position="271"/>
        <end position="289"/>
    </location>
</feature>